<dbReference type="STRING" id="512399.A8709_31245"/>
<keyword evidence="3" id="KW-1185">Reference proteome</keyword>
<feature type="transmembrane region" description="Helical" evidence="1">
    <location>
        <begin position="6"/>
        <end position="22"/>
    </location>
</feature>
<name>A0A1C0ZW33_9BACL</name>
<protein>
    <submittedName>
        <fullName evidence="2">Uncharacterized protein</fullName>
    </submittedName>
</protein>
<reference evidence="3" key="1">
    <citation type="submission" date="2016-05" db="EMBL/GenBank/DDBJ databases">
        <title>Paenibacillus oryzae. sp. nov., isolated from the rice root.</title>
        <authorList>
            <person name="Zhang J."/>
            <person name="Zhang X."/>
        </authorList>
    </citation>
    <scope>NUCLEOTIDE SEQUENCE [LARGE SCALE GENOMIC DNA]</scope>
    <source>
        <strain evidence="3">KCTC13222</strain>
    </source>
</reference>
<dbReference type="Proteomes" id="UP000093309">
    <property type="component" value="Unassembled WGS sequence"/>
</dbReference>
<evidence type="ECO:0000313" key="3">
    <source>
        <dbReference type="Proteomes" id="UP000093309"/>
    </source>
</evidence>
<dbReference type="AlphaFoldDB" id="A0A1C0ZW33"/>
<organism evidence="2 3">
    <name type="scientific">Paenibacillus pectinilyticus</name>
    <dbReference type="NCBI Taxonomy" id="512399"/>
    <lineage>
        <taxon>Bacteria</taxon>
        <taxon>Bacillati</taxon>
        <taxon>Bacillota</taxon>
        <taxon>Bacilli</taxon>
        <taxon>Bacillales</taxon>
        <taxon>Paenibacillaceae</taxon>
        <taxon>Paenibacillus</taxon>
    </lineage>
</organism>
<evidence type="ECO:0000313" key="2">
    <source>
        <dbReference type="EMBL" id="OCT12310.1"/>
    </source>
</evidence>
<dbReference type="EMBL" id="LYPC01000027">
    <property type="protein sequence ID" value="OCT12310.1"/>
    <property type="molecule type" value="Genomic_DNA"/>
</dbReference>
<evidence type="ECO:0000256" key="1">
    <source>
        <dbReference type="SAM" id="Phobius"/>
    </source>
</evidence>
<comment type="caution">
    <text evidence="2">The sequence shown here is derived from an EMBL/GenBank/DDBJ whole genome shotgun (WGS) entry which is preliminary data.</text>
</comment>
<dbReference type="OrthoDB" id="2970258at2"/>
<proteinExistence type="predicted"/>
<feature type="transmembrane region" description="Helical" evidence="1">
    <location>
        <begin position="34"/>
        <end position="52"/>
    </location>
</feature>
<sequence>MTSKVIPGLMLLCLALSAWQWYRIRRIPRAERIVYLSILGMCWILALILYLYPNLPSPTTMLDTLFHPLGKLIDK</sequence>
<keyword evidence="1" id="KW-0472">Membrane</keyword>
<dbReference type="RefSeq" id="WP_065856484.1">
    <property type="nucleotide sequence ID" value="NZ_LYPC01000027.1"/>
</dbReference>
<gene>
    <name evidence="2" type="ORF">A8709_31245</name>
</gene>
<keyword evidence="1" id="KW-1133">Transmembrane helix</keyword>
<accession>A0A1C0ZW33</accession>
<keyword evidence="1" id="KW-0812">Transmembrane</keyword>